<feature type="chain" id="PRO_5005262791" description="DUF3298 domain-containing protein" evidence="2">
    <location>
        <begin position="19"/>
        <end position="329"/>
    </location>
</feature>
<dbReference type="STRING" id="67855.RO21_07595"/>
<sequence>MKKSLLALLISSLVGLSACEDSNLPQKVFEAEKKIVQLESDFNRVTKELATKETELDELKRSYETLKTEQDNAKQTATNIPALNVKIESLYHKTEKLKFEKDPKDEFAREESEITVSIDVPVTNIDWLDQILLNQAYQNFGYDDGKDKTAQVTKPMLVQMADELFQSHLANAKEDKPIGLDNVLSAFYLGQRNNIATFRYIDYTYEGGAHGIHSTQYLNIDANKKAVISLNDLISPKNQEKLKAILWRIYESDNLDENGKYSGSVEKAEFRIPDNFYFKDGDIVFVYGVYELGSYAEGNIELTVARYEINELLNADYQYTQDDGFEKSE</sequence>
<evidence type="ECO:0000313" key="4">
    <source>
        <dbReference type="EMBL" id="KMK51203.1"/>
    </source>
</evidence>
<dbReference type="EMBL" id="JWIZ01000045">
    <property type="protein sequence ID" value="KMK51203.1"/>
    <property type="molecule type" value="Genomic_DNA"/>
</dbReference>
<feature type="coiled-coil region" evidence="1">
    <location>
        <begin position="28"/>
        <end position="76"/>
    </location>
</feature>
<dbReference type="InterPro" id="IPR021729">
    <property type="entry name" value="DUF3298"/>
</dbReference>
<dbReference type="Proteomes" id="UP000036270">
    <property type="component" value="Unassembled WGS sequence"/>
</dbReference>
<dbReference type="Gene3D" id="3.90.640.20">
    <property type="entry name" value="Heat-shock cognate protein, ATPase"/>
    <property type="match status" value="1"/>
</dbReference>
<keyword evidence="5" id="KW-1185">Reference proteome</keyword>
<feature type="signal peptide" evidence="2">
    <location>
        <begin position="1"/>
        <end position="18"/>
    </location>
</feature>
<reference evidence="4 5" key="1">
    <citation type="submission" date="2014-12" db="EMBL/GenBank/DDBJ databases">
        <title>Reclassification of Actinobacillus muris as Muribacter muris.</title>
        <authorList>
            <person name="Christensen H."/>
            <person name="Nicklas W."/>
            <person name="Bisgaard M."/>
        </authorList>
    </citation>
    <scope>NUCLEOTIDE SEQUENCE [LARGE SCALE GENOMIC DNA]</scope>
    <source>
        <strain evidence="4 5">Ackerman80-443D</strain>
    </source>
</reference>
<protein>
    <recommendedName>
        <fullName evidence="3">DUF3298 domain-containing protein</fullName>
    </recommendedName>
</protein>
<dbReference type="PROSITE" id="PS51257">
    <property type="entry name" value="PROKAR_LIPOPROTEIN"/>
    <property type="match status" value="1"/>
</dbReference>
<dbReference type="AlphaFoldDB" id="A0A0J5P418"/>
<dbReference type="Pfam" id="PF11738">
    <property type="entry name" value="DUF3298"/>
    <property type="match status" value="1"/>
</dbReference>
<comment type="caution">
    <text evidence="4">The sequence shown here is derived from an EMBL/GenBank/DDBJ whole genome shotgun (WGS) entry which is preliminary data.</text>
</comment>
<accession>A0A0J5P418</accession>
<keyword evidence="1" id="KW-0175">Coiled coil</keyword>
<dbReference type="Gene3D" id="3.30.565.40">
    <property type="entry name" value="Fervidobacterium nodosum Rt17-B1 like"/>
    <property type="match status" value="1"/>
</dbReference>
<organism evidence="4 5">
    <name type="scientific">Muribacter muris</name>
    <dbReference type="NCBI Taxonomy" id="67855"/>
    <lineage>
        <taxon>Bacteria</taxon>
        <taxon>Pseudomonadati</taxon>
        <taxon>Pseudomonadota</taxon>
        <taxon>Gammaproteobacteria</taxon>
        <taxon>Pasteurellales</taxon>
        <taxon>Pasteurellaceae</taxon>
        <taxon>Muribacter</taxon>
    </lineage>
</organism>
<keyword evidence="2" id="KW-0732">Signal</keyword>
<evidence type="ECO:0000259" key="3">
    <source>
        <dbReference type="Pfam" id="PF11738"/>
    </source>
</evidence>
<dbReference type="InterPro" id="IPR037126">
    <property type="entry name" value="PdaC/RsiV-like_sf"/>
</dbReference>
<evidence type="ECO:0000256" key="2">
    <source>
        <dbReference type="SAM" id="SignalP"/>
    </source>
</evidence>
<name>A0A0J5P418_9PAST</name>
<gene>
    <name evidence="4" type="ORF">RO21_07595</name>
</gene>
<dbReference type="RefSeq" id="WP_047977199.1">
    <property type="nucleotide sequence ID" value="NZ_JWIZ01000045.1"/>
</dbReference>
<feature type="domain" description="DUF3298" evidence="3">
    <location>
        <begin position="231"/>
        <end position="304"/>
    </location>
</feature>
<evidence type="ECO:0000313" key="5">
    <source>
        <dbReference type="Proteomes" id="UP000036270"/>
    </source>
</evidence>
<proteinExistence type="predicted"/>
<evidence type="ECO:0000256" key="1">
    <source>
        <dbReference type="SAM" id="Coils"/>
    </source>
</evidence>
<dbReference type="PATRIC" id="fig|67855.3.peg.1558"/>